<proteinExistence type="predicted"/>
<reference evidence="2" key="1">
    <citation type="journal article" date="2017" name="Appl. Environ. Microbiol.">
        <title>Molecular characterization of an Endozoicomonas-like organism causing infection in king scallop Pecten maximus L.</title>
        <authorList>
            <person name="Cano I."/>
            <person name="van Aerle R."/>
            <person name="Ross S."/>
            <person name="Verner-Jeffreys D.W."/>
            <person name="Paley R.K."/>
            <person name="Rimmer G."/>
            <person name="Ryder D."/>
            <person name="Hooper P."/>
            <person name="Stone D."/>
            <person name="Feist S.W."/>
        </authorList>
    </citation>
    <scope>NUCLEOTIDE SEQUENCE</scope>
</reference>
<evidence type="ECO:0000313" key="2">
    <source>
        <dbReference type="EMBL" id="PJE77732.1"/>
    </source>
</evidence>
<sequence>MQVSRQTLYIFIYIFFFFVYVCFMITVENQIIHFRLYNVSLQCVVNSTRNKGYNCSSAYMNKWAIPVISQYVKSMNTSLTRIDSSVAFDADTCPGKICD</sequence>
<dbReference type="AlphaFoldDB" id="A0A2H9T3D2"/>
<gene>
    <name evidence="2" type="ORF">CI610_03339</name>
</gene>
<keyword evidence="1" id="KW-1133">Transmembrane helix</keyword>
<accession>A0A2H9T3D2</accession>
<evidence type="ECO:0000256" key="1">
    <source>
        <dbReference type="SAM" id="Phobius"/>
    </source>
</evidence>
<feature type="transmembrane region" description="Helical" evidence="1">
    <location>
        <begin position="6"/>
        <end position="27"/>
    </location>
</feature>
<protein>
    <submittedName>
        <fullName evidence="2">Uncharacterized protein</fullName>
    </submittedName>
</protein>
<organism evidence="2">
    <name type="scientific">invertebrate metagenome</name>
    <dbReference type="NCBI Taxonomy" id="1711999"/>
    <lineage>
        <taxon>unclassified sequences</taxon>
        <taxon>metagenomes</taxon>
        <taxon>organismal metagenomes</taxon>
    </lineage>
</organism>
<keyword evidence="1" id="KW-0472">Membrane</keyword>
<name>A0A2H9T3D2_9ZZZZ</name>
<comment type="caution">
    <text evidence="2">The sequence shown here is derived from an EMBL/GenBank/DDBJ whole genome shotgun (WGS) entry which is preliminary data.</text>
</comment>
<keyword evidence="1" id="KW-0812">Transmembrane</keyword>
<dbReference type="EMBL" id="NSIT01000404">
    <property type="protein sequence ID" value="PJE77732.1"/>
    <property type="molecule type" value="Genomic_DNA"/>
</dbReference>